<keyword evidence="2" id="KW-0812">Transmembrane</keyword>
<dbReference type="EMBL" id="QGKX02000996">
    <property type="protein sequence ID" value="KAF3557316.1"/>
    <property type="molecule type" value="Genomic_DNA"/>
</dbReference>
<comment type="caution">
    <text evidence="7">The sequence shown here is derived from an EMBL/GenBank/DDBJ whole genome shotgun (WGS) entry which is preliminary data.</text>
</comment>
<feature type="region of interest" description="Disordered" evidence="5">
    <location>
        <begin position="88"/>
        <end position="108"/>
    </location>
</feature>
<gene>
    <name evidence="7" type="ORF">F2Q69_00017027</name>
</gene>
<feature type="region of interest" description="Disordered" evidence="5">
    <location>
        <begin position="133"/>
        <end position="170"/>
    </location>
</feature>
<name>A0A8S9QWD1_BRACR</name>
<evidence type="ECO:0000256" key="1">
    <source>
        <dbReference type="ARBA" id="ARBA00004141"/>
    </source>
</evidence>
<evidence type="ECO:0000256" key="2">
    <source>
        <dbReference type="ARBA" id="ARBA00022692"/>
    </source>
</evidence>
<evidence type="ECO:0000313" key="7">
    <source>
        <dbReference type="EMBL" id="KAF3557316.1"/>
    </source>
</evidence>
<proteinExistence type="predicted"/>
<dbReference type="Pfam" id="PF24763">
    <property type="entry name" value="CGL160_C"/>
    <property type="match status" value="1"/>
</dbReference>
<organism evidence="7 8">
    <name type="scientific">Brassica cretica</name>
    <name type="common">Mustard</name>
    <dbReference type="NCBI Taxonomy" id="69181"/>
    <lineage>
        <taxon>Eukaryota</taxon>
        <taxon>Viridiplantae</taxon>
        <taxon>Streptophyta</taxon>
        <taxon>Embryophyta</taxon>
        <taxon>Tracheophyta</taxon>
        <taxon>Spermatophyta</taxon>
        <taxon>Magnoliopsida</taxon>
        <taxon>eudicotyledons</taxon>
        <taxon>Gunneridae</taxon>
        <taxon>Pentapetalae</taxon>
        <taxon>rosids</taxon>
        <taxon>malvids</taxon>
        <taxon>Brassicales</taxon>
        <taxon>Brassicaceae</taxon>
        <taxon>Brassiceae</taxon>
        <taxon>Brassica</taxon>
    </lineage>
</organism>
<feature type="region of interest" description="Disordered" evidence="5">
    <location>
        <begin position="1"/>
        <end position="62"/>
    </location>
</feature>
<evidence type="ECO:0000256" key="4">
    <source>
        <dbReference type="ARBA" id="ARBA00023136"/>
    </source>
</evidence>
<accession>A0A8S9QWD1</accession>
<feature type="region of interest" description="Disordered" evidence="5">
    <location>
        <begin position="252"/>
        <end position="285"/>
    </location>
</feature>
<sequence>MAIRTYISATSTTPPIPRDPSRSPLPTKIILPNKKPEKWSTGVAPGEYGGPPTTTKLRKYWGGEKEDPITSKDLIWNRDFMDQMKKLFDSPDDAPLDPSPSKEESSGFLSFSRVMSLNSMDVDLSKELTSSSSKSVLRDLEASKSEARKQMSKARVSPKWKLAPTRREQDKWDRATKAATGGSVNSKDRDLLGFLDFMDQMKKLFDSPDDAPLDPSPSKEESSGFLSFSRVMSLNSMDVDLSKELTSSSSKSVLRDLEASKSEARKQMSKARVSPKWKLAPTRREQDKWDRATKAATGGSDVMFRELRRPRGDRQVLAAESREQYFKLKNKLQLLTVGIGGVGLVSAYISYTPEITLSFGAGLMGSLAYMRMLGNTVDAMADGARGVMKGASGQPRLLVPVVLVMIFNRWNAILVPEYGFMHLELIPMLVGFFTYKIATFFQAIEEAITISTQKD</sequence>
<feature type="region of interest" description="Disordered" evidence="5">
    <location>
        <begin position="206"/>
        <end position="225"/>
    </location>
</feature>
<dbReference type="PANTHER" id="PTHR34118:SF6">
    <property type="entry name" value="PROTEIN CONSERVED ONLY IN THE GREEN LINEAGE 160, CHLOROPLASTIC"/>
    <property type="match status" value="1"/>
</dbReference>
<dbReference type="AlphaFoldDB" id="A0A8S9QWD1"/>
<feature type="domain" description="CGL160/ATPI" evidence="6">
    <location>
        <begin position="313"/>
        <end position="445"/>
    </location>
</feature>
<evidence type="ECO:0000256" key="5">
    <source>
        <dbReference type="SAM" id="MobiDB-lite"/>
    </source>
</evidence>
<keyword evidence="4" id="KW-0472">Membrane</keyword>
<evidence type="ECO:0000256" key="3">
    <source>
        <dbReference type="ARBA" id="ARBA00022989"/>
    </source>
</evidence>
<protein>
    <recommendedName>
        <fullName evidence="6">CGL160/ATPI domain-containing protein</fullName>
    </recommendedName>
</protein>
<dbReference type="GO" id="GO:0016020">
    <property type="term" value="C:membrane"/>
    <property type="evidence" value="ECO:0007669"/>
    <property type="project" value="UniProtKB-SubCell"/>
</dbReference>
<feature type="compositionally biased region" description="Basic and acidic residues" evidence="5">
    <location>
        <begin position="253"/>
        <end position="266"/>
    </location>
</feature>
<dbReference type="Proteomes" id="UP000712600">
    <property type="component" value="Unassembled WGS sequence"/>
</dbReference>
<feature type="compositionally biased region" description="Basic and acidic residues" evidence="5">
    <location>
        <begin position="136"/>
        <end position="149"/>
    </location>
</feature>
<reference evidence="7" key="1">
    <citation type="submission" date="2019-12" db="EMBL/GenBank/DDBJ databases">
        <title>Genome sequencing and annotation of Brassica cretica.</title>
        <authorList>
            <person name="Studholme D.J."/>
            <person name="Sarris P."/>
        </authorList>
    </citation>
    <scope>NUCLEOTIDE SEQUENCE</scope>
    <source>
        <strain evidence="7">PFS-109/04</strain>
        <tissue evidence="7">Leaf</tissue>
    </source>
</reference>
<dbReference type="InterPro" id="IPR056309">
    <property type="entry name" value="CGL160/ATPI_dom"/>
</dbReference>
<keyword evidence="3" id="KW-1133">Transmembrane helix</keyword>
<comment type="subcellular location">
    <subcellularLocation>
        <location evidence="1">Membrane</location>
        <topology evidence="1">Multi-pass membrane protein</topology>
    </subcellularLocation>
</comment>
<dbReference type="PANTHER" id="PTHR34118">
    <property type="entry name" value="NF-KAPPA-B INHIBITOR-LIKE PROTEIN-RELATED"/>
    <property type="match status" value="1"/>
</dbReference>
<evidence type="ECO:0000259" key="6">
    <source>
        <dbReference type="Pfam" id="PF24763"/>
    </source>
</evidence>
<evidence type="ECO:0000313" key="8">
    <source>
        <dbReference type="Proteomes" id="UP000712600"/>
    </source>
</evidence>